<reference evidence="1" key="1">
    <citation type="journal article" date="2021" name="Proc. Natl. Acad. Sci. U.S.A.">
        <title>A Catalog of Tens of Thousands of Viruses from Human Metagenomes Reveals Hidden Associations with Chronic Diseases.</title>
        <authorList>
            <person name="Tisza M.J."/>
            <person name="Buck C.B."/>
        </authorList>
    </citation>
    <scope>NUCLEOTIDE SEQUENCE</scope>
    <source>
        <strain evidence="1">Ct5O42</strain>
    </source>
</reference>
<accession>A0A8D9PDU4</accession>
<sequence length="73" mass="8579">MIELVNRTASPFQGCQRRHAMCHGECEDYKAFRRDVEADKAKRYASYSEADFYSMNSARRENAKKAIRKRDGR</sequence>
<organism evidence="1">
    <name type="scientific">Podoviridae sp. ct5O42</name>
    <dbReference type="NCBI Taxonomy" id="2826084"/>
    <lineage>
        <taxon>Viruses</taxon>
        <taxon>Duplodnaviria</taxon>
        <taxon>Heunggongvirae</taxon>
        <taxon>Uroviricota</taxon>
        <taxon>Caudoviricetes</taxon>
    </lineage>
</organism>
<proteinExistence type="predicted"/>
<protein>
    <submittedName>
        <fullName evidence="1">Uncharacterized protein</fullName>
    </submittedName>
</protein>
<dbReference type="EMBL" id="BK014723">
    <property type="protein sequence ID" value="DAD55365.1"/>
    <property type="molecule type" value="Genomic_DNA"/>
</dbReference>
<name>A0A8D9PDU4_9CAUD</name>
<evidence type="ECO:0000313" key="1">
    <source>
        <dbReference type="EMBL" id="DAD55365.1"/>
    </source>
</evidence>